<dbReference type="InterPro" id="IPR012348">
    <property type="entry name" value="RNR-like"/>
</dbReference>
<protein>
    <submittedName>
        <fullName evidence="2">Uncharacterized protein</fullName>
    </submittedName>
</protein>
<dbReference type="GO" id="GO:0009263">
    <property type="term" value="P:deoxyribonucleotide biosynthetic process"/>
    <property type="evidence" value="ECO:0007669"/>
    <property type="project" value="InterPro"/>
</dbReference>
<accession>A0A250WYR6</accession>
<organism evidence="2 3">
    <name type="scientific">Chlamydomonas eustigma</name>
    <dbReference type="NCBI Taxonomy" id="1157962"/>
    <lineage>
        <taxon>Eukaryota</taxon>
        <taxon>Viridiplantae</taxon>
        <taxon>Chlorophyta</taxon>
        <taxon>core chlorophytes</taxon>
        <taxon>Chlorophyceae</taxon>
        <taxon>CS clade</taxon>
        <taxon>Chlamydomonadales</taxon>
        <taxon>Chlamydomonadaceae</taxon>
        <taxon>Chlamydomonas</taxon>
    </lineage>
</organism>
<dbReference type="OrthoDB" id="10248373at2759"/>
<dbReference type="EMBL" id="BEGY01000014">
    <property type="protein sequence ID" value="GAX75925.1"/>
    <property type="molecule type" value="Genomic_DNA"/>
</dbReference>
<comment type="similarity">
    <text evidence="1">Belongs to the ribonucleoside diphosphate reductase small chain family.</text>
</comment>
<dbReference type="SUPFAM" id="SSF47240">
    <property type="entry name" value="Ferritin-like"/>
    <property type="match status" value="1"/>
</dbReference>
<dbReference type="InterPro" id="IPR033909">
    <property type="entry name" value="RNR_small"/>
</dbReference>
<dbReference type="GO" id="GO:0016491">
    <property type="term" value="F:oxidoreductase activity"/>
    <property type="evidence" value="ECO:0007669"/>
    <property type="project" value="InterPro"/>
</dbReference>
<dbReference type="AlphaFoldDB" id="A0A250WYR6"/>
<dbReference type="Gene3D" id="1.10.620.20">
    <property type="entry name" value="Ribonucleotide Reductase, subunit A"/>
    <property type="match status" value="1"/>
</dbReference>
<gene>
    <name evidence="2" type="ORF">CEUSTIGMA_g3368.t1</name>
</gene>
<dbReference type="Proteomes" id="UP000232323">
    <property type="component" value="Unassembled WGS sequence"/>
</dbReference>
<keyword evidence="3" id="KW-1185">Reference proteome</keyword>
<reference evidence="2 3" key="1">
    <citation type="submission" date="2017-08" db="EMBL/GenBank/DDBJ databases">
        <title>Acidophilic green algal genome provides insights into adaptation to an acidic environment.</title>
        <authorList>
            <person name="Hirooka S."/>
            <person name="Hirose Y."/>
            <person name="Kanesaki Y."/>
            <person name="Higuchi S."/>
            <person name="Fujiwara T."/>
            <person name="Onuma R."/>
            <person name="Era A."/>
            <person name="Ohbayashi R."/>
            <person name="Uzuka A."/>
            <person name="Nozaki H."/>
            <person name="Yoshikawa H."/>
            <person name="Miyagishima S.Y."/>
        </authorList>
    </citation>
    <scope>NUCLEOTIDE SEQUENCE [LARGE SCALE GENOMIC DNA]</scope>
    <source>
        <strain evidence="2 3">NIES-2499</strain>
    </source>
</reference>
<dbReference type="PROSITE" id="PS00368">
    <property type="entry name" value="RIBORED_SMALL"/>
    <property type="match status" value="1"/>
</dbReference>
<evidence type="ECO:0000256" key="1">
    <source>
        <dbReference type="ARBA" id="ARBA00009303"/>
    </source>
</evidence>
<dbReference type="CDD" id="cd01049">
    <property type="entry name" value="RNRR2"/>
    <property type="match status" value="1"/>
</dbReference>
<dbReference type="Pfam" id="PF00268">
    <property type="entry name" value="Ribonuc_red_sm"/>
    <property type="match status" value="1"/>
</dbReference>
<dbReference type="InterPro" id="IPR009078">
    <property type="entry name" value="Ferritin-like_SF"/>
</dbReference>
<dbReference type="InterPro" id="IPR030475">
    <property type="entry name" value="RNR_small_AS"/>
</dbReference>
<dbReference type="PANTHER" id="PTHR23409">
    <property type="entry name" value="RIBONUCLEOSIDE-DIPHOSPHATE REDUCTASE SMALL CHAIN"/>
    <property type="match status" value="1"/>
</dbReference>
<evidence type="ECO:0000313" key="2">
    <source>
        <dbReference type="EMBL" id="GAX75925.1"/>
    </source>
</evidence>
<dbReference type="InterPro" id="IPR000358">
    <property type="entry name" value="RNR_small_fam"/>
</dbReference>
<comment type="caution">
    <text evidence="2">The sequence shown here is derived from an EMBL/GenBank/DDBJ whole genome shotgun (WGS) entry which is preliminary data.</text>
</comment>
<evidence type="ECO:0000313" key="3">
    <source>
        <dbReference type="Proteomes" id="UP000232323"/>
    </source>
</evidence>
<dbReference type="PANTHER" id="PTHR23409:SF35">
    <property type="entry name" value="RIBONUCLEOSIDE-DIPHOSPHATE REDUCTASE SMALL CHAIN A"/>
    <property type="match status" value="1"/>
</dbReference>
<dbReference type="STRING" id="1157962.A0A250WYR6"/>
<sequence>MHSQVNTHEDVECLTLSAIAMHGKNLNCNDVPEIQQHSTNSVCSLTDFPSTPERSLSRAITSPETCSAASVGSNDDLDLESSVSSSSRYFKDLEGEEPLLRENLDRFSLFPIQYDDLYSMYKKAVASFWSVEEVDLSTDMRDWNKLSGDEQHFIKHVLAFFASSDGIVLENLAGRFTNEVQIPEARAFYGFQIAIENVHSEMYSLLLQTYVKDTEECNNLLRAIHTIPCVGKKAEWALRWIGDSSSFAERLVAFACVEGIHFSGSFCAIFWLKKRGLMPGLSFSNVLISRDEGLHTDFACMLYSHLRYKLPEDRVHQIIDEAVQLELEFCCKALCVSLVGMNKELMGSYIKFCADRLLLALGYPRLYFERNPFDWMEMISLEGKANFFECRVGEYQRAGVMASGNSSRPDFSSFVFTTEEDF</sequence>
<proteinExistence type="inferred from homology"/>
<name>A0A250WYR6_9CHLO</name>